<comment type="caution">
    <text evidence="3">The sequence shown here is derived from an EMBL/GenBank/DDBJ whole genome shotgun (WGS) entry which is preliminary data.</text>
</comment>
<dbReference type="PANTHER" id="PTHR24321">
    <property type="entry name" value="DEHYDROGENASES, SHORT CHAIN"/>
    <property type="match status" value="1"/>
</dbReference>
<dbReference type="Gene3D" id="3.40.50.720">
    <property type="entry name" value="NAD(P)-binding Rossmann-like Domain"/>
    <property type="match status" value="1"/>
</dbReference>
<dbReference type="Proteomes" id="UP000570166">
    <property type="component" value="Unassembled WGS sequence"/>
</dbReference>
<protein>
    <submittedName>
        <fullName evidence="3">SDR family oxidoreductase</fullName>
    </submittedName>
</protein>
<dbReference type="InterPro" id="IPR036291">
    <property type="entry name" value="NAD(P)-bd_dom_sf"/>
</dbReference>
<dbReference type="AlphaFoldDB" id="A0A838L5U7"/>
<evidence type="ECO:0000313" key="4">
    <source>
        <dbReference type="Proteomes" id="UP000570166"/>
    </source>
</evidence>
<accession>A0A838L5U7</accession>
<dbReference type="InterPro" id="IPR002347">
    <property type="entry name" value="SDR_fam"/>
</dbReference>
<evidence type="ECO:0000256" key="2">
    <source>
        <dbReference type="ARBA" id="ARBA00023002"/>
    </source>
</evidence>
<comment type="similarity">
    <text evidence="1">Belongs to the short-chain dehydrogenases/reductases (SDR) family.</text>
</comment>
<evidence type="ECO:0000256" key="1">
    <source>
        <dbReference type="ARBA" id="ARBA00006484"/>
    </source>
</evidence>
<dbReference type="PRINTS" id="PR00080">
    <property type="entry name" value="SDRFAMILY"/>
</dbReference>
<dbReference type="Pfam" id="PF13561">
    <property type="entry name" value="adh_short_C2"/>
    <property type="match status" value="1"/>
</dbReference>
<proteinExistence type="inferred from homology"/>
<dbReference type="PRINTS" id="PR00081">
    <property type="entry name" value="GDHRDH"/>
</dbReference>
<sequence length="252" mass="25705">MSMLEGRSIIVTGAASGIGAEAARRFAAAGARLTLADRAANATIAEEIRETGGIAQFVAADVSDEAQVRAMVAQAVSAYGRLDGAFNNAGVDQQPVALHEVDLAEWRRVTEVDLTGVFLCMKHEIAAMLDNGGGAIVNTSSVLGAIAVPKSAAYIAAKHGVIGLTRAAAVEYARRGIRANAILPGAIATPMFADAEKDPAMAAQLEAVKEAHPINRMGTPAEIAALAAYLLSDAAGYTTGAAIPCDGGFTAT</sequence>
<keyword evidence="4" id="KW-1185">Reference proteome</keyword>
<dbReference type="GO" id="GO:0016491">
    <property type="term" value="F:oxidoreductase activity"/>
    <property type="evidence" value="ECO:0007669"/>
    <property type="project" value="UniProtKB-KW"/>
</dbReference>
<dbReference type="CDD" id="cd05233">
    <property type="entry name" value="SDR_c"/>
    <property type="match status" value="1"/>
</dbReference>
<dbReference type="FunFam" id="3.40.50.720:FF:000084">
    <property type="entry name" value="Short-chain dehydrogenase reductase"/>
    <property type="match status" value="1"/>
</dbReference>
<reference evidence="3 4" key="1">
    <citation type="submission" date="2020-07" db="EMBL/GenBank/DDBJ databases">
        <authorList>
            <person name="Sun Q."/>
        </authorList>
    </citation>
    <scope>NUCLEOTIDE SEQUENCE [LARGE SCALE GENOMIC DNA]</scope>
    <source>
        <strain evidence="3 4">CGMCC 1.13654</strain>
    </source>
</reference>
<organism evidence="3 4">
    <name type="scientific">Sphingomonas chungangi</name>
    <dbReference type="NCBI Taxonomy" id="2683589"/>
    <lineage>
        <taxon>Bacteria</taxon>
        <taxon>Pseudomonadati</taxon>
        <taxon>Pseudomonadota</taxon>
        <taxon>Alphaproteobacteria</taxon>
        <taxon>Sphingomonadales</taxon>
        <taxon>Sphingomonadaceae</taxon>
        <taxon>Sphingomonas</taxon>
    </lineage>
</organism>
<keyword evidence="2" id="KW-0560">Oxidoreductase</keyword>
<dbReference type="SUPFAM" id="SSF51735">
    <property type="entry name" value="NAD(P)-binding Rossmann-fold domains"/>
    <property type="match status" value="1"/>
</dbReference>
<dbReference type="PANTHER" id="PTHR24321:SF8">
    <property type="entry name" value="ESTRADIOL 17-BETA-DEHYDROGENASE 8-RELATED"/>
    <property type="match status" value="1"/>
</dbReference>
<dbReference type="EMBL" id="JACEIB010000003">
    <property type="protein sequence ID" value="MBA2933839.1"/>
    <property type="molecule type" value="Genomic_DNA"/>
</dbReference>
<evidence type="ECO:0000313" key="3">
    <source>
        <dbReference type="EMBL" id="MBA2933839.1"/>
    </source>
</evidence>
<gene>
    <name evidence="3" type="ORF">HZF05_06960</name>
</gene>
<name>A0A838L5U7_9SPHN</name>